<evidence type="ECO:0000313" key="2">
    <source>
        <dbReference type="Proteomes" id="UP001055439"/>
    </source>
</evidence>
<organism evidence="1 2">
    <name type="scientific">Musa troglodytarum</name>
    <name type="common">fe'i banana</name>
    <dbReference type="NCBI Taxonomy" id="320322"/>
    <lineage>
        <taxon>Eukaryota</taxon>
        <taxon>Viridiplantae</taxon>
        <taxon>Streptophyta</taxon>
        <taxon>Embryophyta</taxon>
        <taxon>Tracheophyta</taxon>
        <taxon>Spermatophyta</taxon>
        <taxon>Magnoliopsida</taxon>
        <taxon>Liliopsida</taxon>
        <taxon>Zingiberales</taxon>
        <taxon>Musaceae</taxon>
        <taxon>Musa</taxon>
    </lineage>
</organism>
<sequence length="80" mass="9040">PHDLKRQRRGERRRRHGEALGLIVGRRGHTLDISSPLSFIMKRSDFLAALLVAEEHNATPALSTSAVFARGLRRQRCNLV</sequence>
<gene>
    <name evidence="1" type="ORF">MUK42_16577</name>
</gene>
<feature type="non-terminal residue" evidence="1">
    <location>
        <position position="1"/>
    </location>
</feature>
<accession>A0A9E7HFM3</accession>
<reference evidence="1" key="1">
    <citation type="submission" date="2022-05" db="EMBL/GenBank/DDBJ databases">
        <title>The Musa troglodytarum L. genome provides insights into the mechanism of non-climacteric behaviour and enrichment of carotenoids.</title>
        <authorList>
            <person name="Wang J."/>
        </authorList>
    </citation>
    <scope>NUCLEOTIDE SEQUENCE</scope>
    <source>
        <tissue evidence="1">Leaf</tissue>
    </source>
</reference>
<name>A0A9E7HFM3_9LILI</name>
<keyword evidence="2" id="KW-1185">Reference proteome</keyword>
<dbReference type="Proteomes" id="UP001055439">
    <property type="component" value="Chromosome 8"/>
</dbReference>
<proteinExistence type="predicted"/>
<dbReference type="AlphaFoldDB" id="A0A9E7HFM3"/>
<evidence type="ECO:0000313" key="1">
    <source>
        <dbReference type="EMBL" id="URE32305.1"/>
    </source>
</evidence>
<protein>
    <submittedName>
        <fullName evidence="1">Uncharacterized protein</fullName>
    </submittedName>
</protein>
<dbReference type="EMBL" id="CP097510">
    <property type="protein sequence ID" value="URE32305.1"/>
    <property type="molecule type" value="Genomic_DNA"/>
</dbReference>